<gene>
    <name evidence="2" type="ORF">FRACYDRAFT_237469</name>
</gene>
<dbReference type="InterPro" id="IPR036388">
    <property type="entry name" value="WH-like_DNA-bd_sf"/>
</dbReference>
<protein>
    <recommendedName>
        <fullName evidence="4">Winged helix DNA-binding domain-containing protein</fullName>
    </recommendedName>
</protein>
<feature type="region of interest" description="Disordered" evidence="1">
    <location>
        <begin position="1"/>
        <end position="29"/>
    </location>
</feature>
<evidence type="ECO:0000313" key="2">
    <source>
        <dbReference type="EMBL" id="OEU19179.1"/>
    </source>
</evidence>
<accession>A0A1E7FLY8</accession>
<dbReference type="Gene3D" id="1.10.10.10">
    <property type="entry name" value="Winged helix-like DNA-binding domain superfamily/Winged helix DNA-binding domain"/>
    <property type="match status" value="1"/>
</dbReference>
<dbReference type="KEGG" id="fcy:FRACYDRAFT_237469"/>
<organism evidence="2 3">
    <name type="scientific">Fragilariopsis cylindrus CCMP1102</name>
    <dbReference type="NCBI Taxonomy" id="635003"/>
    <lineage>
        <taxon>Eukaryota</taxon>
        <taxon>Sar</taxon>
        <taxon>Stramenopiles</taxon>
        <taxon>Ochrophyta</taxon>
        <taxon>Bacillariophyta</taxon>
        <taxon>Bacillariophyceae</taxon>
        <taxon>Bacillariophycidae</taxon>
        <taxon>Bacillariales</taxon>
        <taxon>Bacillariaceae</taxon>
        <taxon>Fragilariopsis</taxon>
    </lineage>
</organism>
<dbReference type="InterPro" id="IPR036390">
    <property type="entry name" value="WH_DNA-bd_sf"/>
</dbReference>
<evidence type="ECO:0008006" key="4">
    <source>
        <dbReference type="Google" id="ProtNLM"/>
    </source>
</evidence>
<reference evidence="2 3" key="1">
    <citation type="submission" date="2016-09" db="EMBL/GenBank/DDBJ databases">
        <title>Extensive genetic diversity and differential bi-allelic expression allows diatom success in the polar Southern Ocean.</title>
        <authorList>
            <consortium name="DOE Joint Genome Institute"/>
            <person name="Mock T."/>
            <person name="Otillar R.P."/>
            <person name="Strauss J."/>
            <person name="Dupont C."/>
            <person name="Frickenhaus S."/>
            <person name="Maumus F."/>
            <person name="Mcmullan M."/>
            <person name="Sanges R."/>
            <person name="Schmutz J."/>
            <person name="Toseland A."/>
            <person name="Valas R."/>
            <person name="Veluchamy A."/>
            <person name="Ward B.J."/>
            <person name="Allen A."/>
            <person name="Barry K."/>
            <person name="Falciatore A."/>
            <person name="Ferrante M."/>
            <person name="Fortunato A.E."/>
            <person name="Gloeckner G."/>
            <person name="Gruber A."/>
            <person name="Hipkin R."/>
            <person name="Janech M."/>
            <person name="Kroth P."/>
            <person name="Leese F."/>
            <person name="Lindquist E."/>
            <person name="Lyon B.R."/>
            <person name="Martin J."/>
            <person name="Mayer C."/>
            <person name="Parker M."/>
            <person name="Quesneville H."/>
            <person name="Raymond J."/>
            <person name="Uhlig C."/>
            <person name="Valentin K.U."/>
            <person name="Worden A.Z."/>
            <person name="Armbrust E.V."/>
            <person name="Bowler C."/>
            <person name="Green B."/>
            <person name="Moulton V."/>
            <person name="Van Oosterhout C."/>
            <person name="Grigoriev I."/>
        </authorList>
    </citation>
    <scope>NUCLEOTIDE SEQUENCE [LARGE SCALE GENOMIC DNA]</scope>
    <source>
        <strain evidence="2 3">CCMP1102</strain>
    </source>
</reference>
<dbReference type="Proteomes" id="UP000095751">
    <property type="component" value="Unassembled WGS sequence"/>
</dbReference>
<dbReference type="SUPFAM" id="SSF46785">
    <property type="entry name" value="Winged helix' DNA-binding domain"/>
    <property type="match status" value="1"/>
</dbReference>
<name>A0A1E7FLY8_9STRA</name>
<dbReference type="EMBL" id="KV784356">
    <property type="protein sequence ID" value="OEU19179.1"/>
    <property type="molecule type" value="Genomic_DNA"/>
</dbReference>
<sequence>MTNQTTYESKKKSPIKAGVSAKKRSKSSTDGLSAKQQILKFAADTYCKGGTSLDRDKLVVLTKLAGKTVMNNLSKLKKEGLIEYSDSKTICLTEAGVEYMGDQCKILTPEEIRAELMEGLKGKPLRLFDLLKDGKTYLKDDVAKELDFEGKRQKGFQNLVGKLKSAGMCQYPDKDHISLTDLWLVK</sequence>
<dbReference type="InParanoid" id="A0A1E7FLY8"/>
<dbReference type="AlphaFoldDB" id="A0A1E7FLY8"/>
<evidence type="ECO:0000256" key="1">
    <source>
        <dbReference type="SAM" id="MobiDB-lite"/>
    </source>
</evidence>
<proteinExistence type="predicted"/>
<keyword evidence="3" id="KW-1185">Reference proteome</keyword>
<evidence type="ECO:0000313" key="3">
    <source>
        <dbReference type="Proteomes" id="UP000095751"/>
    </source>
</evidence>